<keyword evidence="4" id="KW-1185">Reference proteome</keyword>
<gene>
    <name evidence="3" type="ORF">SAMN04488004_109140</name>
</gene>
<dbReference type="PANTHER" id="PTHR18964">
    <property type="entry name" value="ROK (REPRESSOR, ORF, KINASE) FAMILY"/>
    <property type="match status" value="1"/>
</dbReference>
<dbReference type="EMBL" id="FOTF01000009">
    <property type="protein sequence ID" value="SFL18016.1"/>
    <property type="molecule type" value="Genomic_DNA"/>
</dbReference>
<evidence type="ECO:0000256" key="2">
    <source>
        <dbReference type="SAM" id="MobiDB-lite"/>
    </source>
</evidence>
<proteinExistence type="inferred from homology"/>
<keyword evidence="3" id="KW-0808">Transferase</keyword>
<dbReference type="SUPFAM" id="SSF46785">
    <property type="entry name" value="Winged helix' DNA-binding domain"/>
    <property type="match status" value="1"/>
</dbReference>
<reference evidence="3 4" key="1">
    <citation type="submission" date="2016-10" db="EMBL/GenBank/DDBJ databases">
        <authorList>
            <person name="de Groot N.N."/>
        </authorList>
    </citation>
    <scope>NUCLEOTIDE SEQUENCE [LARGE SCALE GENOMIC DNA]</scope>
    <source>
        <strain evidence="3 4">DSM 16199</strain>
    </source>
</reference>
<organism evidence="3 4">
    <name type="scientific">Loktanella salsilacus</name>
    <dbReference type="NCBI Taxonomy" id="195913"/>
    <lineage>
        <taxon>Bacteria</taxon>
        <taxon>Pseudomonadati</taxon>
        <taxon>Pseudomonadota</taxon>
        <taxon>Alphaproteobacteria</taxon>
        <taxon>Rhodobacterales</taxon>
        <taxon>Roseobacteraceae</taxon>
        <taxon>Loktanella</taxon>
    </lineage>
</organism>
<dbReference type="SUPFAM" id="SSF53067">
    <property type="entry name" value="Actin-like ATPase domain"/>
    <property type="match status" value="1"/>
</dbReference>
<accession>A0A1I4FMB9</accession>
<sequence length="412" mass="43774">MTFPKSSAALESKPPPRPSRTAKGKNPGRSREHNRRVVLELLRRGGALGRKELADLAHISTQAVTNIIDELMAENLLIDMGRKRTERGLPPIQYAINPEGAITIGLEIAVGALTAVVLDLGGNLRAKQQIPLPDMKSDIVLDVICETVTRLRATYQAQLMGIGVVMPGPFEIEGLSGVGPTTLPDWSGVDVARLLNQRCGVPVTVDNDANAAAVGEMLFGLGQNVSHFCLLYFGAGVGMGGIVADQPLRGAFGNAGEIGHIVVAPGGLPCQCGQAGCLERYVSLHALTEWMTRDGVAPDTDALHDLHAAGDPALMAWLDQAAPHLSLMIGLLENIFDPQTVILGGKMPRAILDDLIGRLAIPTSVANRRNRALPRVQRGQTGQESAAIGAAALPFFNAITPQLHQTEDQSIR</sequence>
<dbReference type="RefSeq" id="WP_090189086.1">
    <property type="nucleotide sequence ID" value="NZ_FOTF01000009.1"/>
</dbReference>
<name>A0A1I4FMB9_9RHOB</name>
<dbReference type="PANTHER" id="PTHR18964:SF149">
    <property type="entry name" value="BIFUNCTIONAL UDP-N-ACETYLGLUCOSAMINE 2-EPIMERASE_N-ACETYLMANNOSAMINE KINASE"/>
    <property type="match status" value="1"/>
</dbReference>
<dbReference type="STRING" id="195913.SAMN04488004_109140"/>
<feature type="region of interest" description="Disordered" evidence="2">
    <location>
        <begin position="1"/>
        <end position="35"/>
    </location>
</feature>
<keyword evidence="3" id="KW-0418">Kinase</keyword>
<dbReference type="Gene3D" id="1.10.10.10">
    <property type="entry name" value="Winged helix-like DNA-binding domain superfamily/Winged helix DNA-binding domain"/>
    <property type="match status" value="1"/>
</dbReference>
<evidence type="ECO:0000256" key="1">
    <source>
        <dbReference type="ARBA" id="ARBA00006479"/>
    </source>
</evidence>
<dbReference type="Gene3D" id="3.30.420.40">
    <property type="match status" value="2"/>
</dbReference>
<dbReference type="InterPro" id="IPR036390">
    <property type="entry name" value="WH_DNA-bd_sf"/>
</dbReference>
<dbReference type="AlphaFoldDB" id="A0A1I4FMB9"/>
<evidence type="ECO:0000313" key="3">
    <source>
        <dbReference type="EMBL" id="SFL18016.1"/>
    </source>
</evidence>
<protein>
    <submittedName>
        <fullName evidence="3">Sugar kinase of the NBD/HSP70 family, may contain an N-terminal HTH domain</fullName>
    </submittedName>
</protein>
<comment type="similarity">
    <text evidence="1">Belongs to the ROK (NagC/XylR) family.</text>
</comment>
<dbReference type="InterPro" id="IPR036388">
    <property type="entry name" value="WH-like_DNA-bd_sf"/>
</dbReference>
<dbReference type="GO" id="GO:0016301">
    <property type="term" value="F:kinase activity"/>
    <property type="evidence" value="ECO:0007669"/>
    <property type="project" value="UniProtKB-KW"/>
</dbReference>
<dbReference type="InterPro" id="IPR000600">
    <property type="entry name" value="ROK"/>
</dbReference>
<dbReference type="InterPro" id="IPR043129">
    <property type="entry name" value="ATPase_NBD"/>
</dbReference>
<dbReference type="OrthoDB" id="9810372at2"/>
<dbReference type="Proteomes" id="UP000199550">
    <property type="component" value="Unassembled WGS sequence"/>
</dbReference>
<evidence type="ECO:0000313" key="4">
    <source>
        <dbReference type="Proteomes" id="UP000199550"/>
    </source>
</evidence>
<dbReference type="Pfam" id="PF00480">
    <property type="entry name" value="ROK"/>
    <property type="match status" value="1"/>
</dbReference>